<evidence type="ECO:0000256" key="2">
    <source>
        <dbReference type="ARBA" id="ARBA00022475"/>
    </source>
</evidence>
<keyword evidence="3" id="KW-0997">Cell inner membrane</keyword>
<name>A0A5B8R744_9ZZZZ</name>
<dbReference type="EMBL" id="MN079076">
    <property type="protein sequence ID" value="QEA03768.1"/>
    <property type="molecule type" value="Genomic_DNA"/>
</dbReference>
<feature type="transmembrane region" description="Helical" evidence="7">
    <location>
        <begin position="343"/>
        <end position="359"/>
    </location>
</feature>
<evidence type="ECO:0000256" key="3">
    <source>
        <dbReference type="ARBA" id="ARBA00022519"/>
    </source>
</evidence>
<dbReference type="InterPro" id="IPR010656">
    <property type="entry name" value="DctM"/>
</dbReference>
<evidence type="ECO:0000256" key="4">
    <source>
        <dbReference type="ARBA" id="ARBA00022692"/>
    </source>
</evidence>
<feature type="transmembrane region" description="Helical" evidence="7">
    <location>
        <begin position="220"/>
        <end position="242"/>
    </location>
</feature>
<comment type="subcellular location">
    <subcellularLocation>
        <location evidence="1">Cell inner membrane</location>
        <topology evidence="1">Multi-pass membrane protein</topology>
    </subcellularLocation>
</comment>
<evidence type="ECO:0000256" key="5">
    <source>
        <dbReference type="ARBA" id="ARBA00022989"/>
    </source>
</evidence>
<feature type="transmembrane region" description="Helical" evidence="7">
    <location>
        <begin position="60"/>
        <end position="80"/>
    </location>
</feature>
<dbReference type="NCBIfam" id="TIGR00786">
    <property type="entry name" value="dctM"/>
    <property type="match status" value="1"/>
</dbReference>
<feature type="transmembrane region" description="Helical" evidence="7">
    <location>
        <begin position="248"/>
        <end position="266"/>
    </location>
</feature>
<feature type="transmembrane region" description="Helical" evidence="7">
    <location>
        <begin position="278"/>
        <end position="299"/>
    </location>
</feature>
<evidence type="ECO:0000259" key="8">
    <source>
        <dbReference type="Pfam" id="PF06808"/>
    </source>
</evidence>
<dbReference type="PANTHER" id="PTHR33362">
    <property type="entry name" value="SIALIC ACID TRAP TRANSPORTER PERMEASE PROTEIN SIAT-RELATED"/>
    <property type="match status" value="1"/>
</dbReference>
<keyword evidence="5 7" id="KW-1133">Transmembrane helix</keyword>
<dbReference type="PIRSF" id="PIRSF006066">
    <property type="entry name" value="HI0050"/>
    <property type="match status" value="1"/>
</dbReference>
<dbReference type="PANTHER" id="PTHR33362:SF5">
    <property type="entry name" value="C4-DICARBOXYLATE TRAP TRANSPORTER LARGE PERMEASE PROTEIN DCTM"/>
    <property type="match status" value="1"/>
</dbReference>
<feature type="transmembrane region" description="Helical" evidence="7">
    <location>
        <begin position="141"/>
        <end position="167"/>
    </location>
</feature>
<evidence type="ECO:0000256" key="7">
    <source>
        <dbReference type="SAM" id="Phobius"/>
    </source>
</evidence>
<protein>
    <submittedName>
        <fullName evidence="9">C4-dicarboxylate TRAP transporter large permease protein DctM</fullName>
    </submittedName>
</protein>
<evidence type="ECO:0000256" key="1">
    <source>
        <dbReference type="ARBA" id="ARBA00004429"/>
    </source>
</evidence>
<dbReference type="AlphaFoldDB" id="A0A5B8R744"/>
<feature type="transmembrane region" description="Helical" evidence="7">
    <location>
        <begin position="365"/>
        <end position="388"/>
    </location>
</feature>
<feature type="transmembrane region" description="Helical" evidence="7">
    <location>
        <begin position="173"/>
        <end position="194"/>
    </location>
</feature>
<dbReference type="GO" id="GO:0022857">
    <property type="term" value="F:transmembrane transporter activity"/>
    <property type="evidence" value="ECO:0007669"/>
    <property type="project" value="TreeGrafter"/>
</dbReference>
<organism evidence="9">
    <name type="scientific">uncultured organism</name>
    <dbReference type="NCBI Taxonomy" id="155900"/>
    <lineage>
        <taxon>unclassified sequences</taxon>
        <taxon>environmental samples</taxon>
    </lineage>
</organism>
<evidence type="ECO:0000256" key="6">
    <source>
        <dbReference type="ARBA" id="ARBA00023136"/>
    </source>
</evidence>
<dbReference type="InterPro" id="IPR004681">
    <property type="entry name" value="TRAP_DctM"/>
</dbReference>
<keyword evidence="6 7" id="KW-0472">Membrane</keyword>
<gene>
    <name evidence="9" type="primary">dctM_1</name>
    <name evidence="9" type="ORF">KBTEX_00068</name>
</gene>
<dbReference type="GO" id="GO:0005886">
    <property type="term" value="C:plasma membrane"/>
    <property type="evidence" value="ECO:0007669"/>
    <property type="project" value="UniProtKB-SubCell"/>
</dbReference>
<dbReference type="Pfam" id="PF06808">
    <property type="entry name" value="DctM"/>
    <property type="match status" value="1"/>
</dbReference>
<keyword evidence="2" id="KW-1003">Cell membrane</keyword>
<reference evidence="9" key="1">
    <citation type="submission" date="2019-06" db="EMBL/GenBank/DDBJ databases">
        <authorList>
            <person name="Murdoch R.W."/>
            <person name="Fathepure B."/>
        </authorList>
    </citation>
    <scope>NUCLEOTIDE SEQUENCE</scope>
</reference>
<feature type="transmembrane region" description="Helical" evidence="7">
    <location>
        <begin position="400"/>
        <end position="428"/>
    </location>
</feature>
<feature type="transmembrane region" description="Helical" evidence="7">
    <location>
        <begin position="319"/>
        <end position="336"/>
    </location>
</feature>
<feature type="domain" description="TRAP C4-dicarboxylate transport system permease DctM subunit" evidence="8">
    <location>
        <begin position="12"/>
        <end position="423"/>
    </location>
</feature>
<evidence type="ECO:0000313" key="9">
    <source>
        <dbReference type="EMBL" id="QEA03768.1"/>
    </source>
</evidence>
<keyword evidence="4 7" id="KW-0812">Transmembrane</keyword>
<accession>A0A5B8R744</accession>
<proteinExistence type="predicted"/>
<sequence>MPAELAGIAGFAAALVLIALRVPVAVAMGLVGVVGAIPLAGWPAVRFMLGTLPFGAVHPYGLSVVPLFIFMGVFAAHAGLSRNLYDGIYAFVGHVRGGLALATIGACAGFGAICGSSLATAATMSRVALPEMRRKGYADSLAAASVAAGGTLGVLIPPSIILVIYALLTRESIGALFAAALFPGLLGTALYMLAVRVRTRMNPGLGPAGERRDTAGRLRALGRTWDVVLLFVVVIGGIYAGLFSPTEAAAVGAAGAFVFAALRGRLTREVLLGGIREAAVTSGMIFFILIGAALFNFFIESSNLPQFLVSTVAALDWPAWGVMVVLLLFYLLLGCFMDSLSMMLLTVPFVFPVVTHLGYDPVWFGVVLVTVIELGLITPPIGMNLFVIQAADERLSLPRIMTGIIPFILADVLRLALLLAFPVIALGLPRALGLG</sequence>